<organism evidence="13 14">
    <name type="scientific">Pacificimonas flava</name>
    <dbReference type="NCBI Taxonomy" id="1234595"/>
    <lineage>
        <taxon>Bacteria</taxon>
        <taxon>Pseudomonadati</taxon>
        <taxon>Pseudomonadota</taxon>
        <taxon>Alphaproteobacteria</taxon>
        <taxon>Sphingomonadales</taxon>
        <taxon>Sphingosinicellaceae</taxon>
        <taxon>Pacificimonas</taxon>
    </lineage>
</organism>
<dbReference type="UniPathway" id="UPA00242"/>
<name>M2U6Y9_9SPHN</name>
<evidence type="ECO:0000256" key="1">
    <source>
        <dbReference type="ARBA" id="ARBA00001614"/>
    </source>
</evidence>
<dbReference type="EMBL" id="AMRV01000002">
    <property type="protein sequence ID" value="EMD83782.1"/>
    <property type="molecule type" value="Genomic_DNA"/>
</dbReference>
<dbReference type="InterPro" id="IPR008183">
    <property type="entry name" value="Aldose_1/G6P_1-epimerase"/>
</dbReference>
<evidence type="ECO:0000256" key="9">
    <source>
        <dbReference type="PIRSR" id="PIRSR005096-1"/>
    </source>
</evidence>
<evidence type="ECO:0000256" key="12">
    <source>
        <dbReference type="SAM" id="SignalP"/>
    </source>
</evidence>
<dbReference type="EC" id="5.1.3.3" evidence="4 8"/>
<dbReference type="PROSITE" id="PS00545">
    <property type="entry name" value="ALDOSE_1_EPIMERASE"/>
    <property type="match status" value="1"/>
</dbReference>
<evidence type="ECO:0000313" key="13">
    <source>
        <dbReference type="EMBL" id="EMD83782.1"/>
    </source>
</evidence>
<evidence type="ECO:0000256" key="10">
    <source>
        <dbReference type="PIRSR" id="PIRSR005096-2"/>
    </source>
</evidence>
<feature type="chain" id="PRO_5004027041" description="Aldose 1-epimerase" evidence="12">
    <location>
        <begin position="25"/>
        <end position="380"/>
    </location>
</feature>
<dbReference type="InterPro" id="IPR011013">
    <property type="entry name" value="Gal_mutarotase_sf_dom"/>
</dbReference>
<proteinExistence type="inferred from homology"/>
<evidence type="ECO:0000256" key="7">
    <source>
        <dbReference type="ARBA" id="ARBA00023277"/>
    </source>
</evidence>
<gene>
    <name evidence="13" type="ORF">C725_0754</name>
</gene>
<dbReference type="RefSeq" id="WP_008600247.1">
    <property type="nucleotide sequence ID" value="NZ_AMRV01000002.1"/>
</dbReference>
<evidence type="ECO:0000256" key="11">
    <source>
        <dbReference type="PIRSR" id="PIRSR005096-3"/>
    </source>
</evidence>
<feature type="active site" description="Proton donor" evidence="9">
    <location>
        <position position="204"/>
    </location>
</feature>
<dbReference type="PANTHER" id="PTHR10091">
    <property type="entry name" value="ALDOSE-1-EPIMERASE"/>
    <property type="match status" value="1"/>
</dbReference>
<feature type="binding site" evidence="11">
    <location>
        <begin position="204"/>
        <end position="206"/>
    </location>
    <ligand>
        <name>beta-D-galactose</name>
        <dbReference type="ChEBI" id="CHEBI:27667"/>
    </ligand>
</feature>
<keyword evidence="6 8" id="KW-0413">Isomerase</keyword>
<dbReference type="InterPro" id="IPR014718">
    <property type="entry name" value="GH-type_carb-bd"/>
</dbReference>
<dbReference type="OrthoDB" id="9779408at2"/>
<dbReference type="AlphaFoldDB" id="M2U6Y9"/>
<dbReference type="GO" id="GO:0005737">
    <property type="term" value="C:cytoplasm"/>
    <property type="evidence" value="ECO:0007669"/>
    <property type="project" value="TreeGrafter"/>
</dbReference>
<dbReference type="Proteomes" id="UP000011717">
    <property type="component" value="Unassembled WGS sequence"/>
</dbReference>
<sequence length="380" mass="40558">MTKKTMIGSALMAATLNAAAPSAATEVETKTFGTLPDGSAVEAVTLRNDKGVSATIITYGAALQSLMLPDDSGSAADITLGYSTLDKYVEEPQYFGATVGRFANRIARGTFTIDGKTYRTSLNDGENTLHGGDKGLDKVNWDVVGTDDSAAASVTMRYVSPDGEMGYPGALTVDATYALDNRNQLTITYTATTNAPTIVNITNHAYWNLSGEGAPGGAMNHVLTIPADRFTPIDATSIPTGELLPVEGTIFDFRDGMAVGEHVRDADNQQIVNARGYDHNFVIGEQVTEDTHLMATVEDPSSGRGFELWSNQPGVQFYSGNFFDATVSGKAGRLYRQGDAVVLEPQLFPDAPNQEGFASARLNPGETYRNVIVYKFTGAE</sequence>
<feature type="signal peptide" evidence="12">
    <location>
        <begin position="1"/>
        <end position="24"/>
    </location>
</feature>
<dbReference type="InterPro" id="IPR018052">
    <property type="entry name" value="Ald1_epimerase_CS"/>
</dbReference>
<dbReference type="PIRSF" id="PIRSF005096">
    <property type="entry name" value="GALM"/>
    <property type="match status" value="1"/>
</dbReference>
<feature type="binding site" evidence="11">
    <location>
        <begin position="104"/>
        <end position="105"/>
    </location>
    <ligand>
        <name>beta-D-galactose</name>
        <dbReference type="ChEBI" id="CHEBI:27667"/>
    </ligand>
</feature>
<dbReference type="GO" id="GO:0004034">
    <property type="term" value="F:aldose 1-epimerase activity"/>
    <property type="evidence" value="ECO:0007669"/>
    <property type="project" value="UniProtKB-EC"/>
</dbReference>
<dbReference type="PANTHER" id="PTHR10091:SF0">
    <property type="entry name" value="GALACTOSE MUTAROTASE"/>
    <property type="match status" value="1"/>
</dbReference>
<dbReference type="Gene3D" id="2.70.98.10">
    <property type="match status" value="1"/>
</dbReference>
<dbReference type="SUPFAM" id="SSF74650">
    <property type="entry name" value="Galactose mutarotase-like"/>
    <property type="match status" value="1"/>
</dbReference>
<comment type="similarity">
    <text evidence="3 8">Belongs to the aldose epimerase family.</text>
</comment>
<dbReference type="GO" id="GO:0030246">
    <property type="term" value="F:carbohydrate binding"/>
    <property type="evidence" value="ECO:0007669"/>
    <property type="project" value="InterPro"/>
</dbReference>
<comment type="pathway">
    <text evidence="2 8">Carbohydrate metabolism; hexose metabolism.</text>
</comment>
<dbReference type="InterPro" id="IPR047215">
    <property type="entry name" value="Galactose_mutarotase-like"/>
</dbReference>
<dbReference type="GO" id="GO:0006006">
    <property type="term" value="P:glucose metabolic process"/>
    <property type="evidence" value="ECO:0007669"/>
    <property type="project" value="TreeGrafter"/>
</dbReference>
<comment type="catalytic activity">
    <reaction evidence="1 8">
        <text>alpha-D-glucose = beta-D-glucose</text>
        <dbReference type="Rhea" id="RHEA:10264"/>
        <dbReference type="ChEBI" id="CHEBI:15903"/>
        <dbReference type="ChEBI" id="CHEBI:17925"/>
        <dbReference type="EC" id="5.1.3.3"/>
    </reaction>
</comment>
<dbReference type="PATRIC" id="fig|1234595.3.peg.753"/>
<evidence type="ECO:0000313" key="14">
    <source>
        <dbReference type="Proteomes" id="UP000011717"/>
    </source>
</evidence>
<protein>
    <recommendedName>
        <fullName evidence="5 8">Aldose 1-epimerase</fullName>
        <ecNumber evidence="4 8">5.1.3.3</ecNumber>
    </recommendedName>
</protein>
<dbReference type="Pfam" id="PF01263">
    <property type="entry name" value="Aldose_epim"/>
    <property type="match status" value="1"/>
</dbReference>
<feature type="active site" description="Proton acceptor" evidence="9">
    <location>
        <position position="344"/>
    </location>
</feature>
<keyword evidence="12" id="KW-0732">Signal</keyword>
<evidence type="ECO:0000256" key="6">
    <source>
        <dbReference type="ARBA" id="ARBA00023235"/>
    </source>
</evidence>
<dbReference type="NCBIfam" id="NF008277">
    <property type="entry name" value="PRK11055.1"/>
    <property type="match status" value="1"/>
</dbReference>
<dbReference type="CDD" id="cd09019">
    <property type="entry name" value="galactose_mutarotase_like"/>
    <property type="match status" value="1"/>
</dbReference>
<evidence type="ECO:0000256" key="3">
    <source>
        <dbReference type="ARBA" id="ARBA00006206"/>
    </source>
</evidence>
<comment type="caution">
    <text evidence="13">The sequence shown here is derived from an EMBL/GenBank/DDBJ whole genome shotgun (WGS) entry which is preliminary data.</text>
</comment>
<evidence type="ECO:0000256" key="2">
    <source>
        <dbReference type="ARBA" id="ARBA00005028"/>
    </source>
</evidence>
<dbReference type="GO" id="GO:0033499">
    <property type="term" value="P:galactose catabolic process via UDP-galactose, Leloir pathway"/>
    <property type="evidence" value="ECO:0007669"/>
    <property type="project" value="TreeGrafter"/>
</dbReference>
<dbReference type="InterPro" id="IPR015443">
    <property type="entry name" value="Aldose_1-epimerase"/>
</dbReference>
<evidence type="ECO:0000256" key="5">
    <source>
        <dbReference type="ARBA" id="ARBA00014165"/>
    </source>
</evidence>
<reference evidence="13 14" key="1">
    <citation type="journal article" date="2013" name="Genome Announc.">
        <title>Draft Genome Sequence of Strain JLT2015T, Belonging to the Family Sphingomonadaceae of the Alphaproteobacteria.</title>
        <authorList>
            <person name="Tang K."/>
            <person name="Liu K."/>
            <person name="Li S."/>
            <person name="Jiao N."/>
        </authorList>
    </citation>
    <scope>NUCLEOTIDE SEQUENCE [LARGE SCALE GENOMIC DNA]</scope>
    <source>
        <strain evidence="13 14">JLT2015</strain>
    </source>
</reference>
<evidence type="ECO:0000256" key="4">
    <source>
        <dbReference type="ARBA" id="ARBA00013185"/>
    </source>
</evidence>
<evidence type="ECO:0000256" key="8">
    <source>
        <dbReference type="PIRNR" id="PIRNR005096"/>
    </source>
</evidence>
<accession>M2U6Y9</accession>
<keyword evidence="7 8" id="KW-0119">Carbohydrate metabolism</keyword>
<feature type="binding site" evidence="10">
    <location>
        <position position="278"/>
    </location>
    <ligand>
        <name>beta-D-galactose</name>
        <dbReference type="ChEBI" id="CHEBI:27667"/>
    </ligand>
</feature>
<keyword evidence="14" id="KW-1185">Reference proteome</keyword>